<dbReference type="OrthoDB" id="5591056at2759"/>
<gene>
    <name evidence="1" type="ORF">INT47_011392</name>
</gene>
<organism evidence="1 2">
    <name type="scientific">Mucor saturninus</name>
    <dbReference type="NCBI Taxonomy" id="64648"/>
    <lineage>
        <taxon>Eukaryota</taxon>
        <taxon>Fungi</taxon>
        <taxon>Fungi incertae sedis</taxon>
        <taxon>Mucoromycota</taxon>
        <taxon>Mucoromycotina</taxon>
        <taxon>Mucoromycetes</taxon>
        <taxon>Mucorales</taxon>
        <taxon>Mucorineae</taxon>
        <taxon>Mucoraceae</taxon>
        <taxon>Mucor</taxon>
    </lineage>
</organism>
<protein>
    <submittedName>
        <fullName evidence="1">Uncharacterized protein</fullName>
    </submittedName>
</protein>
<keyword evidence="2" id="KW-1185">Reference proteome</keyword>
<proteinExistence type="predicted"/>
<sequence length="435" mass="51607">MCTINSSEFELSFVQPSRAHKNSSEFDLQDNTFERASTGTRSKLAREFRSSFRTLDPIYNNALETLRSVLTSHPVDYQFRGNSIYYDPKARLLVEHRRAFDELVISFIYIELPVFNCFPLRRSWARCYTTIDSKILCQNILGRRWTNRQDKIAIWRERLLKKLLEDVLRWILDEEICYSVCMKTQPQTIQTSFALPNQDNFEKIKKYRRIREAVKLARVAAAERLLINYDSLNRDEFEQYIANRSNRTDIIQYYVNFLTNHRTAHPLHRKLRLSAYIRRQQGNEDLISKLDIQFGVEAIYVMAGKRVCLIDEFRTSQCCPTCEIRSLETFRMVDNPRPHRRREDPRVIRHGLLRIVPRLWNCDMTACLNMVDIVRSFRAGNGIPPQGFDVERFPRTNGEKQEPKMNKQTLEMFVNVVTRIFQACYRRSTIDTLKW</sequence>
<dbReference type="Proteomes" id="UP000603453">
    <property type="component" value="Unassembled WGS sequence"/>
</dbReference>
<evidence type="ECO:0000313" key="2">
    <source>
        <dbReference type="Proteomes" id="UP000603453"/>
    </source>
</evidence>
<evidence type="ECO:0000313" key="1">
    <source>
        <dbReference type="EMBL" id="KAG2196872.1"/>
    </source>
</evidence>
<dbReference type="EMBL" id="JAEPRD010000138">
    <property type="protein sequence ID" value="KAG2196872.1"/>
    <property type="molecule type" value="Genomic_DNA"/>
</dbReference>
<name>A0A8H7QR31_9FUNG</name>
<reference evidence="1" key="1">
    <citation type="submission" date="2020-12" db="EMBL/GenBank/DDBJ databases">
        <title>Metabolic potential, ecology and presence of endohyphal bacteria is reflected in genomic diversity of Mucoromycotina.</title>
        <authorList>
            <person name="Muszewska A."/>
            <person name="Okrasinska A."/>
            <person name="Steczkiewicz K."/>
            <person name="Drgas O."/>
            <person name="Orlowska M."/>
            <person name="Perlinska-Lenart U."/>
            <person name="Aleksandrzak-Piekarczyk T."/>
            <person name="Szatraj K."/>
            <person name="Zielenkiewicz U."/>
            <person name="Pilsyk S."/>
            <person name="Malc E."/>
            <person name="Mieczkowski P."/>
            <person name="Kruszewska J.S."/>
            <person name="Biernat P."/>
            <person name="Pawlowska J."/>
        </authorList>
    </citation>
    <scope>NUCLEOTIDE SEQUENCE</scope>
    <source>
        <strain evidence="1">WA0000017839</strain>
    </source>
</reference>
<accession>A0A8H7QR31</accession>
<dbReference type="AlphaFoldDB" id="A0A8H7QR31"/>
<comment type="caution">
    <text evidence="1">The sequence shown here is derived from an EMBL/GenBank/DDBJ whole genome shotgun (WGS) entry which is preliminary data.</text>
</comment>